<dbReference type="GO" id="GO:0008115">
    <property type="term" value="F:sarcosine oxidase activity"/>
    <property type="evidence" value="ECO:0007669"/>
    <property type="project" value="TreeGrafter"/>
</dbReference>
<keyword evidence="3" id="KW-0285">Flavoprotein</keyword>
<dbReference type="PANTHER" id="PTHR10961">
    <property type="entry name" value="PEROXISOMAL SARCOSINE OXIDASE"/>
    <property type="match status" value="1"/>
</dbReference>
<evidence type="ECO:0000256" key="5">
    <source>
        <dbReference type="ARBA" id="ARBA00023002"/>
    </source>
</evidence>
<name>A0AAN6RX44_9PEZI</name>
<evidence type="ECO:0000256" key="4">
    <source>
        <dbReference type="ARBA" id="ARBA00022827"/>
    </source>
</evidence>
<keyword evidence="8" id="KW-1185">Reference proteome</keyword>
<comment type="similarity">
    <text evidence="2">Belongs to the MSOX/MTOX family.</text>
</comment>
<dbReference type="InterPro" id="IPR006076">
    <property type="entry name" value="FAD-dep_OxRdtase"/>
</dbReference>
<evidence type="ECO:0000256" key="3">
    <source>
        <dbReference type="ARBA" id="ARBA00022630"/>
    </source>
</evidence>
<dbReference type="Pfam" id="PF01266">
    <property type="entry name" value="DAO"/>
    <property type="match status" value="1"/>
</dbReference>
<dbReference type="Proteomes" id="UP001303889">
    <property type="component" value="Unassembled WGS sequence"/>
</dbReference>
<dbReference type="Gene3D" id="3.50.50.60">
    <property type="entry name" value="FAD/NAD(P)-binding domain"/>
    <property type="match status" value="2"/>
</dbReference>
<keyword evidence="5" id="KW-0560">Oxidoreductase</keyword>
<dbReference type="InterPro" id="IPR045170">
    <property type="entry name" value="MTOX"/>
</dbReference>
<organism evidence="7 8">
    <name type="scientific">Staphylotrichum tortipilum</name>
    <dbReference type="NCBI Taxonomy" id="2831512"/>
    <lineage>
        <taxon>Eukaryota</taxon>
        <taxon>Fungi</taxon>
        <taxon>Dikarya</taxon>
        <taxon>Ascomycota</taxon>
        <taxon>Pezizomycotina</taxon>
        <taxon>Sordariomycetes</taxon>
        <taxon>Sordariomycetidae</taxon>
        <taxon>Sordariales</taxon>
        <taxon>Chaetomiaceae</taxon>
        <taxon>Staphylotrichum</taxon>
    </lineage>
</organism>
<dbReference type="PANTHER" id="PTHR10961:SF46">
    <property type="entry name" value="PEROXISOMAL SARCOSINE OXIDASE"/>
    <property type="match status" value="1"/>
</dbReference>
<reference evidence="7" key="1">
    <citation type="journal article" date="2023" name="Mol. Phylogenet. Evol.">
        <title>Genome-scale phylogeny and comparative genomics of the fungal order Sordariales.</title>
        <authorList>
            <person name="Hensen N."/>
            <person name="Bonometti L."/>
            <person name="Westerberg I."/>
            <person name="Brannstrom I.O."/>
            <person name="Guillou S."/>
            <person name="Cros-Aarteil S."/>
            <person name="Calhoun S."/>
            <person name="Haridas S."/>
            <person name="Kuo A."/>
            <person name="Mondo S."/>
            <person name="Pangilinan J."/>
            <person name="Riley R."/>
            <person name="LaButti K."/>
            <person name="Andreopoulos B."/>
            <person name="Lipzen A."/>
            <person name="Chen C."/>
            <person name="Yan M."/>
            <person name="Daum C."/>
            <person name="Ng V."/>
            <person name="Clum A."/>
            <person name="Steindorff A."/>
            <person name="Ohm R.A."/>
            <person name="Martin F."/>
            <person name="Silar P."/>
            <person name="Natvig D.O."/>
            <person name="Lalanne C."/>
            <person name="Gautier V."/>
            <person name="Ament-Velasquez S.L."/>
            <person name="Kruys A."/>
            <person name="Hutchinson M.I."/>
            <person name="Powell A.J."/>
            <person name="Barry K."/>
            <person name="Miller A.N."/>
            <person name="Grigoriev I.V."/>
            <person name="Debuchy R."/>
            <person name="Gladieux P."/>
            <person name="Hiltunen Thoren M."/>
            <person name="Johannesson H."/>
        </authorList>
    </citation>
    <scope>NUCLEOTIDE SEQUENCE</scope>
    <source>
        <strain evidence="7">CBS 103.79</strain>
    </source>
</reference>
<proteinExistence type="inferred from homology"/>
<dbReference type="AlphaFoldDB" id="A0AAN6RX44"/>
<dbReference type="Gene3D" id="3.30.9.10">
    <property type="entry name" value="D-Amino Acid Oxidase, subunit A, domain 2"/>
    <property type="match status" value="1"/>
</dbReference>
<evidence type="ECO:0000313" key="8">
    <source>
        <dbReference type="Proteomes" id="UP001303889"/>
    </source>
</evidence>
<accession>A0AAN6RX44</accession>
<comment type="caution">
    <text evidence="7">The sequence shown here is derived from an EMBL/GenBank/DDBJ whole genome shotgun (WGS) entry which is preliminary data.</text>
</comment>
<dbReference type="GO" id="GO:0050660">
    <property type="term" value="F:flavin adenine dinucleotide binding"/>
    <property type="evidence" value="ECO:0007669"/>
    <property type="project" value="InterPro"/>
</dbReference>
<evidence type="ECO:0000259" key="6">
    <source>
        <dbReference type="Pfam" id="PF01266"/>
    </source>
</evidence>
<dbReference type="InterPro" id="IPR036188">
    <property type="entry name" value="FAD/NAD-bd_sf"/>
</dbReference>
<comment type="cofactor">
    <cofactor evidence="1">
        <name>FAD</name>
        <dbReference type="ChEBI" id="CHEBI:57692"/>
    </cofactor>
</comment>
<keyword evidence="4" id="KW-0274">FAD</keyword>
<reference evidence="7" key="2">
    <citation type="submission" date="2023-05" db="EMBL/GenBank/DDBJ databases">
        <authorList>
            <consortium name="Lawrence Berkeley National Laboratory"/>
            <person name="Steindorff A."/>
            <person name="Hensen N."/>
            <person name="Bonometti L."/>
            <person name="Westerberg I."/>
            <person name="Brannstrom I.O."/>
            <person name="Guillou S."/>
            <person name="Cros-Aarteil S."/>
            <person name="Calhoun S."/>
            <person name="Haridas S."/>
            <person name="Kuo A."/>
            <person name="Mondo S."/>
            <person name="Pangilinan J."/>
            <person name="Riley R."/>
            <person name="Labutti K."/>
            <person name="Andreopoulos B."/>
            <person name="Lipzen A."/>
            <person name="Chen C."/>
            <person name="Yanf M."/>
            <person name="Daum C."/>
            <person name="Ng V."/>
            <person name="Clum A."/>
            <person name="Ohm R."/>
            <person name="Martin F."/>
            <person name="Silar P."/>
            <person name="Natvig D."/>
            <person name="Lalanne C."/>
            <person name="Gautier V."/>
            <person name="Ament-Velasquez S.L."/>
            <person name="Kruys A."/>
            <person name="Hutchinson M.I."/>
            <person name="Powell A.J."/>
            <person name="Barry K."/>
            <person name="Miller A.N."/>
            <person name="Grigoriev I.V."/>
            <person name="Debuchy R."/>
            <person name="Gladieux P."/>
            <person name="Thoren M.H."/>
            <person name="Johannesson H."/>
        </authorList>
    </citation>
    <scope>NUCLEOTIDE SEQUENCE</scope>
    <source>
        <strain evidence="7">CBS 103.79</strain>
    </source>
</reference>
<evidence type="ECO:0000256" key="1">
    <source>
        <dbReference type="ARBA" id="ARBA00001974"/>
    </source>
</evidence>
<dbReference type="EMBL" id="MU855339">
    <property type="protein sequence ID" value="KAK3906019.1"/>
    <property type="molecule type" value="Genomic_DNA"/>
</dbReference>
<gene>
    <name evidence="7" type="ORF">C8A05DRAFT_41164</name>
</gene>
<evidence type="ECO:0000256" key="2">
    <source>
        <dbReference type="ARBA" id="ARBA00010989"/>
    </source>
</evidence>
<sequence length="399" mass="43821">MDKFIVIGTGVFGLSAAYHIRQRWPTAQLSVISQPSRLAPSDDISKIVRVDYNNSERMTEAVRAQEQWKGNNFSTLQRSIGRIVIYEQDDLATLEKINNARDELGLQRRQRGDSTLMQEFETIMAPKSLTYILAPDDSIVDWETCMSDARGRAKKACTDSGGTFYESGGATIVKDGARVTALMLENGERIEAGSAQVVLAVGPWFAQMLAASDITLPPNGRTPVATGLFSYAVQLNDEQAAFFRDRPMVSHSGKGSVGKLTWIHPFTNLHGSTISLVEDLSESALAKSHMHKAIEWARTDGVTETQDPIIARHPQFQNLVCAAGGSFNRAKDLPTIGSIVADVLGGQDVSERYSWEPETRHSHRNHSHLVARGDFATMEKEAQQHGQDSVADHSSLAVI</sequence>
<feature type="domain" description="FAD dependent oxidoreductase" evidence="6">
    <location>
        <begin position="4"/>
        <end position="342"/>
    </location>
</feature>
<evidence type="ECO:0000313" key="7">
    <source>
        <dbReference type="EMBL" id="KAK3906019.1"/>
    </source>
</evidence>
<dbReference type="SUPFAM" id="SSF51905">
    <property type="entry name" value="FAD/NAD(P)-binding domain"/>
    <property type="match status" value="1"/>
</dbReference>
<protein>
    <submittedName>
        <fullName evidence="7">FAD dependent oxidoreductase</fullName>
    </submittedName>
</protein>